<proteinExistence type="predicted"/>
<dbReference type="RefSeq" id="WP_037241574.1">
    <property type="nucleotide sequence ID" value="NZ_JAEMUK010000014.1"/>
</dbReference>
<dbReference type="PIRSF" id="PIRSF019423">
    <property type="entry name" value="NMN_biosyn"/>
    <property type="match status" value="1"/>
</dbReference>
<dbReference type="Pfam" id="PF21906">
    <property type="entry name" value="WHD_NrtR"/>
    <property type="match status" value="1"/>
</dbReference>
<evidence type="ECO:0000313" key="3">
    <source>
        <dbReference type="EMBL" id="MBJ7543360.1"/>
    </source>
</evidence>
<dbReference type="InterPro" id="IPR011213">
    <property type="entry name" value="NMN_biosyn"/>
</dbReference>
<protein>
    <submittedName>
        <fullName evidence="3">NAD regulator</fullName>
    </submittedName>
</protein>
<feature type="compositionally biased region" description="Basic and acidic residues" evidence="1">
    <location>
        <begin position="1"/>
        <end position="15"/>
    </location>
</feature>
<accession>A0A8I1GCK9</accession>
<dbReference type="EMBL" id="JAEMUK010000014">
    <property type="protein sequence ID" value="MBJ7543360.1"/>
    <property type="molecule type" value="Genomic_DNA"/>
</dbReference>
<evidence type="ECO:0000256" key="1">
    <source>
        <dbReference type="SAM" id="MobiDB-lite"/>
    </source>
</evidence>
<dbReference type="SUPFAM" id="SSF55811">
    <property type="entry name" value="Nudix"/>
    <property type="match status" value="1"/>
</dbReference>
<dbReference type="InterPro" id="IPR054105">
    <property type="entry name" value="WHD_NrtR"/>
</dbReference>
<feature type="region of interest" description="Disordered" evidence="1">
    <location>
        <begin position="1"/>
        <end position="23"/>
    </location>
</feature>
<name>A0A8I1GCK9_9HYPH</name>
<sequence length="355" mass="40097">MTPEDLLIRENKAPDGRPTAAPGEETAAVEIGLNAAIVSMICGEPQILTVSTDSGANGDSPPALPFGLFTPRKHRTLEIGLRDWVKDQTGADLGYVEQLYTFGDRGRHAHPGDEGMHVVSIGYLALTRNEEARAGGGAHWSAWYRHLPWEDWRNGKPQILTQEIEPRLEEWAHRRESAGTPRRPLARRDRFRMCFGQSVPWDDEKVLDRYELLYEAGLIAEAARDGRDAARAWSDLPQLGRPMMFDHRRILATAMSRLRGKLKYRPVIFELMSETFTLLDLQRVVEAILGSYLHKQNFRRLVENAGLVELTGQQVSRTGGRPARLYRFRKSVLLERPAPGFRVRVQNIARTNSGA</sequence>
<dbReference type="AlphaFoldDB" id="A0A8I1GCK9"/>
<dbReference type="InterPro" id="IPR036388">
    <property type="entry name" value="WH-like_DNA-bd_sf"/>
</dbReference>
<comment type="caution">
    <text evidence="3">The sequence shown here is derived from an EMBL/GenBank/DDBJ whole genome shotgun (WGS) entry which is preliminary data.</text>
</comment>
<evidence type="ECO:0000313" key="4">
    <source>
        <dbReference type="Proteomes" id="UP000623250"/>
    </source>
</evidence>
<reference evidence="3 4" key="1">
    <citation type="submission" date="2020-12" db="EMBL/GenBank/DDBJ databases">
        <title>Revised draft genomes of Rhodomicrobium vannielii ATCC 17100 and Rhodomicrobium udaipurense JA643.</title>
        <authorList>
            <person name="Conners E.M."/>
            <person name="Davenport E.J."/>
            <person name="Bose A."/>
        </authorList>
    </citation>
    <scope>NUCLEOTIDE SEQUENCE [LARGE SCALE GENOMIC DNA]</scope>
    <source>
        <strain evidence="3 4">JA643</strain>
    </source>
</reference>
<dbReference type="InterPro" id="IPR036390">
    <property type="entry name" value="WH_DNA-bd_sf"/>
</dbReference>
<dbReference type="InterPro" id="IPR015797">
    <property type="entry name" value="NUDIX_hydrolase-like_dom_sf"/>
</dbReference>
<feature type="domain" description="NrtR DNA-binding winged helix" evidence="2">
    <location>
        <begin position="268"/>
        <end position="328"/>
    </location>
</feature>
<dbReference type="Gene3D" id="3.90.79.10">
    <property type="entry name" value="Nucleoside Triphosphate Pyrophosphohydrolase"/>
    <property type="match status" value="1"/>
</dbReference>
<dbReference type="Proteomes" id="UP000623250">
    <property type="component" value="Unassembled WGS sequence"/>
</dbReference>
<evidence type="ECO:0000259" key="2">
    <source>
        <dbReference type="Pfam" id="PF21906"/>
    </source>
</evidence>
<keyword evidence="4" id="KW-1185">Reference proteome</keyword>
<dbReference type="Gene3D" id="1.10.10.10">
    <property type="entry name" value="Winged helix-like DNA-binding domain superfamily/Winged helix DNA-binding domain"/>
    <property type="match status" value="1"/>
</dbReference>
<gene>
    <name evidence="3" type="ORF">JDN41_07300</name>
</gene>
<organism evidence="3 4">
    <name type="scientific">Rhodomicrobium udaipurense</name>
    <dbReference type="NCBI Taxonomy" id="1202716"/>
    <lineage>
        <taxon>Bacteria</taxon>
        <taxon>Pseudomonadati</taxon>
        <taxon>Pseudomonadota</taxon>
        <taxon>Alphaproteobacteria</taxon>
        <taxon>Hyphomicrobiales</taxon>
        <taxon>Hyphomicrobiaceae</taxon>
        <taxon>Rhodomicrobium</taxon>
    </lineage>
</organism>
<dbReference type="CDD" id="cd18873">
    <property type="entry name" value="NUDIX_NadM_like"/>
    <property type="match status" value="1"/>
</dbReference>
<dbReference type="SUPFAM" id="SSF46785">
    <property type="entry name" value="Winged helix' DNA-binding domain"/>
    <property type="match status" value="1"/>
</dbReference>